<reference evidence="3" key="1">
    <citation type="submission" date="2021-02" db="EMBL/GenBank/DDBJ databases">
        <title>Psilocybe cubensis genome.</title>
        <authorList>
            <person name="Mckernan K.J."/>
            <person name="Crawford S."/>
            <person name="Trippe A."/>
            <person name="Kane L.T."/>
            <person name="Mclaughlin S."/>
        </authorList>
    </citation>
    <scope>NUCLEOTIDE SEQUENCE [LARGE SCALE GENOMIC DNA]</scope>
    <source>
        <strain evidence="3">MGC-MH-2018</strain>
    </source>
</reference>
<organism evidence="3">
    <name type="scientific">Psilocybe cubensis</name>
    <name type="common">Psychedelic mushroom</name>
    <name type="synonym">Stropharia cubensis</name>
    <dbReference type="NCBI Taxonomy" id="181762"/>
    <lineage>
        <taxon>Eukaryota</taxon>
        <taxon>Fungi</taxon>
        <taxon>Dikarya</taxon>
        <taxon>Basidiomycota</taxon>
        <taxon>Agaricomycotina</taxon>
        <taxon>Agaricomycetes</taxon>
        <taxon>Agaricomycetidae</taxon>
        <taxon>Agaricales</taxon>
        <taxon>Agaricineae</taxon>
        <taxon>Strophariaceae</taxon>
        <taxon>Psilocybe</taxon>
    </lineage>
</organism>
<gene>
    <name evidence="3" type="ORF">JR316_006351</name>
</gene>
<sequence length="317" mass="34936">MPPKSTGERAYWTQDDESKLLAYLNDHKAEAGDAFNFKAATWTAAAAHVNAVVTRGAPKNGNSCKIKYRTLKLTYKIVDAICNNSGWSWDDEKGADITPEKRGMCDDYVLCHPGAGPFCNSGWAHLAIFDVFLGKRAVKGAHVYHTSQGISASDSLDRENSPPWPKTLRDSDDNTQIDPALLSDNEDNIGEVAEPPSTPVPTQRKRPATTPTMSSASIKKARTSTGAKAISDLNATFERMTAVLENAFPKSTLQPSPVHKSDAIKLAQTQEKDWLDKRQMAKLLSILASEHFAAENYQLLEDEELCWEWISLKLGLE</sequence>
<dbReference type="InterPro" id="IPR024752">
    <property type="entry name" value="Myb/SANT-like_dom"/>
</dbReference>
<dbReference type="InterPro" id="IPR001005">
    <property type="entry name" value="SANT/Myb"/>
</dbReference>
<evidence type="ECO:0000256" key="1">
    <source>
        <dbReference type="SAM" id="MobiDB-lite"/>
    </source>
</evidence>
<protein>
    <recommendedName>
        <fullName evidence="2">Myb-like domain-containing protein</fullName>
    </recommendedName>
</protein>
<dbReference type="PROSITE" id="PS50090">
    <property type="entry name" value="MYB_LIKE"/>
    <property type="match status" value="1"/>
</dbReference>
<evidence type="ECO:0000313" key="3">
    <source>
        <dbReference type="EMBL" id="KAG5167760.1"/>
    </source>
</evidence>
<accession>A0A8H7XY55</accession>
<feature type="domain" description="Myb-like" evidence="2">
    <location>
        <begin position="4"/>
        <end position="72"/>
    </location>
</feature>
<dbReference type="OrthoDB" id="2930561at2759"/>
<dbReference type="EMBL" id="JAFIQS010000006">
    <property type="protein sequence ID" value="KAG5167760.1"/>
    <property type="molecule type" value="Genomic_DNA"/>
</dbReference>
<dbReference type="Pfam" id="PF12776">
    <property type="entry name" value="Myb_DNA-bind_3"/>
    <property type="match status" value="1"/>
</dbReference>
<name>A0A8H7XY55_PSICU</name>
<dbReference type="AlphaFoldDB" id="A0A8H7XY55"/>
<evidence type="ECO:0000259" key="2">
    <source>
        <dbReference type="PROSITE" id="PS50090"/>
    </source>
</evidence>
<comment type="caution">
    <text evidence="3">The sequence shown here is derived from an EMBL/GenBank/DDBJ whole genome shotgun (WGS) entry which is preliminary data.</text>
</comment>
<proteinExistence type="predicted"/>
<feature type="region of interest" description="Disordered" evidence="1">
    <location>
        <begin position="151"/>
        <end position="223"/>
    </location>
</feature>